<feature type="transmembrane region" description="Helical" evidence="1">
    <location>
        <begin position="146"/>
        <end position="165"/>
    </location>
</feature>
<feature type="transmembrane region" description="Helical" evidence="1">
    <location>
        <begin position="172"/>
        <end position="194"/>
    </location>
</feature>
<dbReference type="PANTHER" id="PTHR33802:SF2">
    <property type="entry name" value="EF-HAND DOMAIN-CONTAINING PROTEIN"/>
    <property type="match status" value="1"/>
</dbReference>
<keyword evidence="1" id="KW-0812">Transmembrane</keyword>
<gene>
    <name evidence="2" type="ORF">P43SY_009691</name>
</gene>
<name>A0AAD5LXL4_PYTIN</name>
<evidence type="ECO:0008006" key="4">
    <source>
        <dbReference type="Google" id="ProtNLM"/>
    </source>
</evidence>
<protein>
    <recommendedName>
        <fullName evidence="4">Transmembrane protein</fullName>
    </recommendedName>
</protein>
<organism evidence="2 3">
    <name type="scientific">Pythium insidiosum</name>
    <name type="common">Pythiosis disease agent</name>
    <dbReference type="NCBI Taxonomy" id="114742"/>
    <lineage>
        <taxon>Eukaryota</taxon>
        <taxon>Sar</taxon>
        <taxon>Stramenopiles</taxon>
        <taxon>Oomycota</taxon>
        <taxon>Peronosporomycetes</taxon>
        <taxon>Pythiales</taxon>
        <taxon>Pythiaceae</taxon>
        <taxon>Pythium</taxon>
    </lineage>
</organism>
<evidence type="ECO:0000313" key="3">
    <source>
        <dbReference type="Proteomes" id="UP001209570"/>
    </source>
</evidence>
<dbReference type="Proteomes" id="UP001209570">
    <property type="component" value="Unassembled WGS sequence"/>
</dbReference>
<dbReference type="EMBL" id="JAKCXM010000281">
    <property type="protein sequence ID" value="KAJ0396736.1"/>
    <property type="molecule type" value="Genomic_DNA"/>
</dbReference>
<feature type="transmembrane region" description="Helical" evidence="1">
    <location>
        <begin position="106"/>
        <end position="126"/>
    </location>
</feature>
<feature type="transmembrane region" description="Helical" evidence="1">
    <location>
        <begin position="238"/>
        <end position="256"/>
    </location>
</feature>
<sequence length="287" mass="30809">MGFVLLPVINAALYALQLYVNYGVGGRIGAVSRRHETLITPAPYAFAVWGVIYSLLAVLVAVDVLAPSLSVFAAAPKPAMLRLLFAASCIANMAWIGLFSHEMIHLSTVVLVVLWAILATLYLYLVSDHKKNGVALGRYWCSDLGLTIYFAWTCAATLIALAVSLQELSRGYLSLVAYIALLSVLGVATISAVIFNEDAAFGLVAIWALVAVSVKSFPWNEPSVERMHASVKVCAAQNAAMVAAFIVISLAVRFIARHSADGYDSLEQAAPMLNGKTTQHDVRYGST</sequence>
<keyword evidence="3" id="KW-1185">Reference proteome</keyword>
<feature type="transmembrane region" description="Helical" evidence="1">
    <location>
        <begin position="79"/>
        <end position="99"/>
    </location>
</feature>
<evidence type="ECO:0000256" key="1">
    <source>
        <dbReference type="SAM" id="Phobius"/>
    </source>
</evidence>
<reference evidence="2" key="1">
    <citation type="submission" date="2021-12" db="EMBL/GenBank/DDBJ databases">
        <title>Prjna785345.</title>
        <authorList>
            <person name="Rujirawat T."/>
            <person name="Krajaejun T."/>
        </authorList>
    </citation>
    <scope>NUCLEOTIDE SEQUENCE</scope>
    <source>
        <strain evidence="2">Pi057C3</strain>
    </source>
</reference>
<proteinExistence type="predicted"/>
<feature type="transmembrane region" description="Helical" evidence="1">
    <location>
        <begin position="200"/>
        <end position="217"/>
    </location>
</feature>
<comment type="caution">
    <text evidence="2">The sequence shown here is derived from an EMBL/GenBank/DDBJ whole genome shotgun (WGS) entry which is preliminary data.</text>
</comment>
<accession>A0AAD5LXL4</accession>
<dbReference type="PANTHER" id="PTHR33802">
    <property type="entry name" value="SI:CH211-161H7.5-RELATED"/>
    <property type="match status" value="1"/>
</dbReference>
<keyword evidence="1" id="KW-0472">Membrane</keyword>
<dbReference type="AlphaFoldDB" id="A0AAD5LXL4"/>
<feature type="transmembrane region" description="Helical" evidence="1">
    <location>
        <begin position="6"/>
        <end position="24"/>
    </location>
</feature>
<keyword evidence="1" id="KW-1133">Transmembrane helix</keyword>
<evidence type="ECO:0000313" key="2">
    <source>
        <dbReference type="EMBL" id="KAJ0396736.1"/>
    </source>
</evidence>
<feature type="transmembrane region" description="Helical" evidence="1">
    <location>
        <begin position="44"/>
        <end position="67"/>
    </location>
</feature>